<name>A0ACB8T9I5_9AGAM</name>
<reference evidence="1" key="1">
    <citation type="submission" date="2021-03" db="EMBL/GenBank/DDBJ databases">
        <authorList>
            <consortium name="DOE Joint Genome Institute"/>
            <person name="Ahrendt S."/>
            <person name="Looney B.P."/>
            <person name="Miyauchi S."/>
            <person name="Morin E."/>
            <person name="Drula E."/>
            <person name="Courty P.E."/>
            <person name="Chicoki N."/>
            <person name="Fauchery L."/>
            <person name="Kohler A."/>
            <person name="Kuo A."/>
            <person name="Labutti K."/>
            <person name="Pangilinan J."/>
            <person name="Lipzen A."/>
            <person name="Riley R."/>
            <person name="Andreopoulos W."/>
            <person name="He G."/>
            <person name="Johnson J."/>
            <person name="Barry K.W."/>
            <person name="Grigoriev I.V."/>
            <person name="Nagy L."/>
            <person name="Hibbett D."/>
            <person name="Henrissat B."/>
            <person name="Matheny P.B."/>
            <person name="Labbe J."/>
            <person name="Martin F."/>
        </authorList>
    </citation>
    <scope>NUCLEOTIDE SEQUENCE</scope>
    <source>
        <strain evidence="1">HHB10654</strain>
    </source>
</reference>
<organism evidence="1 2">
    <name type="scientific">Artomyces pyxidatus</name>
    <dbReference type="NCBI Taxonomy" id="48021"/>
    <lineage>
        <taxon>Eukaryota</taxon>
        <taxon>Fungi</taxon>
        <taxon>Dikarya</taxon>
        <taxon>Basidiomycota</taxon>
        <taxon>Agaricomycotina</taxon>
        <taxon>Agaricomycetes</taxon>
        <taxon>Russulales</taxon>
        <taxon>Auriscalpiaceae</taxon>
        <taxon>Artomyces</taxon>
    </lineage>
</organism>
<keyword evidence="2" id="KW-1185">Reference proteome</keyword>
<comment type="caution">
    <text evidence="1">The sequence shown here is derived from an EMBL/GenBank/DDBJ whole genome shotgun (WGS) entry which is preliminary data.</text>
</comment>
<evidence type="ECO:0000313" key="2">
    <source>
        <dbReference type="Proteomes" id="UP000814140"/>
    </source>
</evidence>
<reference evidence="1" key="2">
    <citation type="journal article" date="2022" name="New Phytol.">
        <title>Evolutionary transition to the ectomycorrhizal habit in the genomes of a hyperdiverse lineage of mushroom-forming fungi.</title>
        <authorList>
            <person name="Looney B."/>
            <person name="Miyauchi S."/>
            <person name="Morin E."/>
            <person name="Drula E."/>
            <person name="Courty P.E."/>
            <person name="Kohler A."/>
            <person name="Kuo A."/>
            <person name="LaButti K."/>
            <person name="Pangilinan J."/>
            <person name="Lipzen A."/>
            <person name="Riley R."/>
            <person name="Andreopoulos W."/>
            <person name="He G."/>
            <person name="Johnson J."/>
            <person name="Nolan M."/>
            <person name="Tritt A."/>
            <person name="Barry K.W."/>
            <person name="Grigoriev I.V."/>
            <person name="Nagy L.G."/>
            <person name="Hibbett D."/>
            <person name="Henrissat B."/>
            <person name="Matheny P.B."/>
            <person name="Labbe J."/>
            <person name="Martin F.M."/>
        </authorList>
    </citation>
    <scope>NUCLEOTIDE SEQUENCE</scope>
    <source>
        <strain evidence="1">HHB10654</strain>
    </source>
</reference>
<gene>
    <name evidence="1" type="ORF">BV25DRAFT_1836293</name>
</gene>
<dbReference type="Proteomes" id="UP000814140">
    <property type="component" value="Unassembled WGS sequence"/>
</dbReference>
<protein>
    <submittedName>
        <fullName evidence="1">Uncharacterized protein</fullName>
    </submittedName>
</protein>
<sequence>MNAFPNGTRVTFWHANGQLRTGTVRGTSIQADGTQIVVIQVDGEASTHNSQCWPGNPVDSTDSDFAFHPSPVLALRAYLLSNFLLYASPGTKDSLNVSSHLAFPYQKLWKRASMNNWPDKSCVYTPWKRYREEASMGDFEGVTEILHVAVKYMRIMS</sequence>
<accession>A0ACB8T9I5</accession>
<proteinExistence type="predicted"/>
<evidence type="ECO:0000313" key="1">
    <source>
        <dbReference type="EMBL" id="KAI0065488.1"/>
    </source>
</evidence>
<dbReference type="EMBL" id="MU277195">
    <property type="protein sequence ID" value="KAI0065488.1"/>
    <property type="molecule type" value="Genomic_DNA"/>
</dbReference>